<organism evidence="4 5">
    <name type="scientific">Streptomyces gossypii</name>
    <dbReference type="NCBI Taxonomy" id="2883101"/>
    <lineage>
        <taxon>Bacteria</taxon>
        <taxon>Bacillati</taxon>
        <taxon>Actinomycetota</taxon>
        <taxon>Actinomycetes</taxon>
        <taxon>Kitasatosporales</taxon>
        <taxon>Streptomycetaceae</taxon>
        <taxon>Streptomyces</taxon>
    </lineage>
</organism>
<dbReference type="Gene3D" id="3.90.1750.20">
    <property type="entry name" value="Putative Large Serine Recombinase, Chain B, Domain 2"/>
    <property type="match status" value="1"/>
</dbReference>
<evidence type="ECO:0000313" key="5">
    <source>
        <dbReference type="Proteomes" id="UP001156389"/>
    </source>
</evidence>
<dbReference type="InterPro" id="IPR038109">
    <property type="entry name" value="DNA_bind_recomb_sf"/>
</dbReference>
<gene>
    <name evidence="4" type="ORF">LHJ74_06670</name>
</gene>
<feature type="domain" description="Recombinase" evidence="3">
    <location>
        <begin position="19"/>
        <end position="141"/>
    </location>
</feature>
<dbReference type="PROSITE" id="PS51737">
    <property type="entry name" value="RECOMBINASE_DNA_BIND"/>
    <property type="match status" value="1"/>
</dbReference>
<protein>
    <submittedName>
        <fullName evidence="4">Recombinase family protein</fullName>
    </submittedName>
</protein>
<sequence>MTDTLTAPSPTMWLRGRPPYGYRLITTLDGRPARWPVPDERTAPVVRHIFREYLDGKGLQTIAEQLTADGVPSPGASGGTTASDTPAWSKSAVRTILVNPRYGGFSTAVGRPRPASGEPEPIVPPEEVARVRQMFASRKAGSRSGVSALPRHLMQGLVRCARCKRVMDGTFNNAEPYYRCRIPAEYAAANKIDHPRNVYLRERVAVHLLYRWLGSMCAPRHLMRLDVPGLAQPDRLMTVEATARRLRALNQGPREQSAALQALGLRLCYSAADRTLRVKAVLEPAGLVVRGVLDIQPSREWLYREGYSDDSFPGEQDGTAGIDRRCAGHRDRLADRRSAVR</sequence>
<keyword evidence="5" id="KW-1185">Reference proteome</keyword>
<accession>A0ABT2JQ07</accession>
<dbReference type="EMBL" id="JAJAGO010000003">
    <property type="protein sequence ID" value="MCT2589609.1"/>
    <property type="molecule type" value="Genomic_DNA"/>
</dbReference>
<evidence type="ECO:0000313" key="4">
    <source>
        <dbReference type="EMBL" id="MCT2589609.1"/>
    </source>
</evidence>
<comment type="caution">
    <text evidence="4">The sequence shown here is derived from an EMBL/GenBank/DDBJ whole genome shotgun (WGS) entry which is preliminary data.</text>
</comment>
<dbReference type="InterPro" id="IPR050639">
    <property type="entry name" value="SSR_resolvase"/>
</dbReference>
<keyword evidence="1" id="KW-0238">DNA-binding</keyword>
<dbReference type="PANTHER" id="PTHR30461:SF2">
    <property type="entry name" value="SERINE RECOMBINASE PINE-RELATED"/>
    <property type="match status" value="1"/>
</dbReference>
<evidence type="ECO:0000256" key="2">
    <source>
        <dbReference type="ARBA" id="ARBA00023172"/>
    </source>
</evidence>
<dbReference type="RefSeq" id="WP_260216616.1">
    <property type="nucleotide sequence ID" value="NZ_JAJAGO010000003.1"/>
</dbReference>
<dbReference type="Pfam" id="PF07508">
    <property type="entry name" value="Recombinase"/>
    <property type="match status" value="1"/>
</dbReference>
<reference evidence="4 5" key="1">
    <citation type="submission" date="2021-10" db="EMBL/GenBank/DDBJ databases">
        <title>Streptomyces gossypii sp. nov., isolated from soil collected from cotton field.</title>
        <authorList>
            <person name="Ge X."/>
            <person name="Chen X."/>
            <person name="Liu W."/>
        </authorList>
    </citation>
    <scope>NUCLEOTIDE SEQUENCE [LARGE SCALE GENOMIC DNA]</scope>
    <source>
        <strain evidence="4 5">N2-109</strain>
    </source>
</reference>
<dbReference type="Proteomes" id="UP001156389">
    <property type="component" value="Unassembled WGS sequence"/>
</dbReference>
<proteinExistence type="predicted"/>
<keyword evidence="2" id="KW-0233">DNA recombination</keyword>
<dbReference type="PANTHER" id="PTHR30461">
    <property type="entry name" value="DNA-INVERTASE FROM LAMBDOID PROPHAGE"/>
    <property type="match status" value="1"/>
</dbReference>
<evidence type="ECO:0000256" key="1">
    <source>
        <dbReference type="ARBA" id="ARBA00023125"/>
    </source>
</evidence>
<name>A0ABT2JQ07_9ACTN</name>
<dbReference type="InterPro" id="IPR011109">
    <property type="entry name" value="DNA_bind_recombinase_dom"/>
</dbReference>
<evidence type="ECO:0000259" key="3">
    <source>
        <dbReference type="PROSITE" id="PS51737"/>
    </source>
</evidence>